<dbReference type="Proteomes" id="UP000677228">
    <property type="component" value="Unassembled WGS sequence"/>
</dbReference>
<evidence type="ECO:0000256" key="3">
    <source>
        <dbReference type="ARBA" id="ARBA00022786"/>
    </source>
</evidence>
<protein>
    <recommendedName>
        <fullName evidence="13">Ufm1-specific protease 2</fullName>
    </recommendedName>
</protein>
<keyword evidence="5" id="KW-0788">Thiol protease</keyword>
<proteinExistence type="inferred from homology"/>
<gene>
    <name evidence="8" type="ORF">GPM918_LOCUS11051</name>
    <name evidence="9" type="ORF">OVA965_LOCUS21630</name>
    <name evidence="10" type="ORF">SRO942_LOCUS11052</name>
    <name evidence="11" type="ORF">TMI583_LOCUS22333</name>
</gene>
<evidence type="ECO:0000313" key="11">
    <source>
        <dbReference type="EMBL" id="CAF3959316.1"/>
    </source>
</evidence>
<keyword evidence="3" id="KW-0833">Ubl conjugation pathway</keyword>
<evidence type="ECO:0000256" key="2">
    <source>
        <dbReference type="ARBA" id="ARBA00022670"/>
    </source>
</evidence>
<accession>A0A814CVF2</accession>
<comment type="caution">
    <text evidence="8">The sequence shown here is derived from an EMBL/GenBank/DDBJ whole genome shotgun (WGS) entry which is preliminary data.</text>
</comment>
<evidence type="ECO:0000256" key="4">
    <source>
        <dbReference type="ARBA" id="ARBA00022801"/>
    </source>
</evidence>
<evidence type="ECO:0000259" key="6">
    <source>
        <dbReference type="Pfam" id="PF07910"/>
    </source>
</evidence>
<dbReference type="PANTHER" id="PTHR48153:SF2">
    <property type="entry name" value="UFM1-SPECIFIC PROTEASE 2"/>
    <property type="match status" value="1"/>
</dbReference>
<evidence type="ECO:0000313" key="12">
    <source>
        <dbReference type="Proteomes" id="UP000663829"/>
    </source>
</evidence>
<dbReference type="EMBL" id="CAJNOK010011918">
    <property type="protein sequence ID" value="CAF1151582.1"/>
    <property type="molecule type" value="Genomic_DNA"/>
</dbReference>
<comment type="similarity">
    <text evidence="1">Belongs to the peptidase C78 family.</text>
</comment>
<dbReference type="Proteomes" id="UP000681722">
    <property type="component" value="Unassembled WGS sequence"/>
</dbReference>
<sequence>MRKEILRDDSCCIASKTLQDDSVIIRILCQTQLILSSPDNNENLKANDLLTNIINELNNFRVVISDSGYHLDEFNLFFTQDGLYNEDGKHALDDIKIEDLLIEETTTTTTKQTKHIQQNTELYRKLYPWKIIKGKMLKMTTEDESCYSPVIQLCTGSSTTILPIVVDVILVCDRTNTFSEIRNRLEQNILKQMDYIETYLEHNIENIKLFNTATLKPYHCYIKSLNQILTIISDNTQPNDDIKQVSLRKQIHEQYNLPYDRPLISKLNAIDFDLEQTNGTRLFNVHKNLPSKVQGGKQTLVIGNYAYYHYMQDGIDDNQWGCAYRSLQTLASWFQLQGYTEKKPPTHKQIQQTLIDIEDKPKKFLNSRQWIGSMEVSYVLQNYLNIECKIITVDQGANMSEHVREIIHHFETEGTPIMIGGGVLAHTILGVDFNEMTGDCCLLILDPHYTSVDDIKIIQDKGWVGWKGWTFWDQNAFYNLCCPLRPKTF</sequence>
<evidence type="ECO:0000256" key="1">
    <source>
        <dbReference type="ARBA" id="ARBA00008552"/>
    </source>
</evidence>
<keyword evidence="12" id="KW-1185">Reference proteome</keyword>
<dbReference type="EMBL" id="CAJOBA010031395">
    <property type="protein sequence ID" value="CAF3959316.1"/>
    <property type="molecule type" value="Genomic_DNA"/>
</dbReference>
<feature type="domain" description="UFSP2 second" evidence="7">
    <location>
        <begin position="112"/>
        <end position="272"/>
    </location>
</feature>
<evidence type="ECO:0008006" key="13">
    <source>
        <dbReference type="Google" id="ProtNLM"/>
    </source>
</evidence>
<dbReference type="Proteomes" id="UP000682733">
    <property type="component" value="Unassembled WGS sequence"/>
</dbReference>
<dbReference type="InterPro" id="IPR012462">
    <property type="entry name" value="UFSP1/2_DUB_cat"/>
</dbReference>
<feature type="domain" description="UFSP1/2/DUB catalytic" evidence="6">
    <location>
        <begin position="297"/>
        <end position="481"/>
    </location>
</feature>
<organism evidence="8 12">
    <name type="scientific">Didymodactylos carnosus</name>
    <dbReference type="NCBI Taxonomy" id="1234261"/>
    <lineage>
        <taxon>Eukaryota</taxon>
        <taxon>Metazoa</taxon>
        <taxon>Spiralia</taxon>
        <taxon>Gnathifera</taxon>
        <taxon>Rotifera</taxon>
        <taxon>Eurotatoria</taxon>
        <taxon>Bdelloidea</taxon>
        <taxon>Philodinida</taxon>
        <taxon>Philodinidae</taxon>
        <taxon>Didymodactylos</taxon>
    </lineage>
</organism>
<dbReference type="InterPro" id="IPR049387">
    <property type="entry name" value="UFSP2-like_2nd"/>
</dbReference>
<dbReference type="Pfam" id="PF20908">
    <property type="entry name" value="UfSP2_N"/>
    <property type="match status" value="1"/>
</dbReference>
<dbReference type="OrthoDB" id="417506at2759"/>
<name>A0A814CVF2_9BILA</name>
<dbReference type="PANTHER" id="PTHR48153">
    <property type="entry name" value="UFM1-SPECIFIC PROTEASE 2"/>
    <property type="match status" value="1"/>
</dbReference>
<dbReference type="AlphaFoldDB" id="A0A814CVF2"/>
<dbReference type="GO" id="GO:0071567">
    <property type="term" value="F:deUFMylase activity"/>
    <property type="evidence" value="ECO:0007669"/>
    <property type="project" value="TreeGrafter"/>
</dbReference>
<dbReference type="Gene3D" id="3.90.70.130">
    <property type="match status" value="1"/>
</dbReference>
<reference evidence="8" key="1">
    <citation type="submission" date="2021-02" db="EMBL/GenBank/DDBJ databases">
        <authorList>
            <person name="Nowell W R."/>
        </authorList>
    </citation>
    <scope>NUCLEOTIDE SEQUENCE</scope>
</reference>
<evidence type="ECO:0000259" key="7">
    <source>
        <dbReference type="Pfam" id="PF20908"/>
    </source>
</evidence>
<evidence type="ECO:0000313" key="8">
    <source>
        <dbReference type="EMBL" id="CAF0947418.1"/>
    </source>
</evidence>
<dbReference type="Pfam" id="PF07910">
    <property type="entry name" value="Peptidase_C78"/>
    <property type="match status" value="1"/>
</dbReference>
<evidence type="ECO:0000256" key="5">
    <source>
        <dbReference type="ARBA" id="ARBA00022807"/>
    </source>
</evidence>
<evidence type="ECO:0000313" key="10">
    <source>
        <dbReference type="EMBL" id="CAF3723498.1"/>
    </source>
</evidence>
<keyword evidence="2" id="KW-0645">Protease</keyword>
<dbReference type="EMBL" id="CAJNOQ010002250">
    <property type="protein sequence ID" value="CAF0947418.1"/>
    <property type="molecule type" value="Genomic_DNA"/>
</dbReference>
<dbReference type="InterPro" id="IPR038765">
    <property type="entry name" value="Papain-like_cys_pep_sf"/>
</dbReference>
<dbReference type="GO" id="GO:0006508">
    <property type="term" value="P:proteolysis"/>
    <property type="evidence" value="ECO:0007669"/>
    <property type="project" value="UniProtKB-KW"/>
</dbReference>
<dbReference type="Proteomes" id="UP000663829">
    <property type="component" value="Unassembled WGS sequence"/>
</dbReference>
<keyword evidence="4" id="KW-0378">Hydrolase</keyword>
<dbReference type="FunFam" id="3.90.70.130:FF:000001">
    <property type="entry name" value="Probable Ufm1-specific protease 2"/>
    <property type="match status" value="1"/>
</dbReference>
<dbReference type="EMBL" id="CAJOBC010002250">
    <property type="protein sequence ID" value="CAF3723498.1"/>
    <property type="molecule type" value="Genomic_DNA"/>
</dbReference>
<dbReference type="SUPFAM" id="SSF54001">
    <property type="entry name" value="Cysteine proteinases"/>
    <property type="match status" value="1"/>
</dbReference>
<evidence type="ECO:0000313" key="9">
    <source>
        <dbReference type="EMBL" id="CAF1151582.1"/>
    </source>
</evidence>